<protein>
    <submittedName>
        <fullName evidence="1">Uncharacterized protein</fullName>
    </submittedName>
</protein>
<name>A0A2P5AUK9_PARAD</name>
<feature type="non-terminal residue" evidence="1">
    <location>
        <position position="1"/>
    </location>
</feature>
<organism evidence="1 2">
    <name type="scientific">Parasponia andersonii</name>
    <name type="common">Sponia andersonii</name>
    <dbReference type="NCBI Taxonomy" id="3476"/>
    <lineage>
        <taxon>Eukaryota</taxon>
        <taxon>Viridiplantae</taxon>
        <taxon>Streptophyta</taxon>
        <taxon>Embryophyta</taxon>
        <taxon>Tracheophyta</taxon>
        <taxon>Spermatophyta</taxon>
        <taxon>Magnoliopsida</taxon>
        <taxon>eudicotyledons</taxon>
        <taxon>Gunneridae</taxon>
        <taxon>Pentapetalae</taxon>
        <taxon>rosids</taxon>
        <taxon>fabids</taxon>
        <taxon>Rosales</taxon>
        <taxon>Cannabaceae</taxon>
        <taxon>Parasponia</taxon>
    </lineage>
</organism>
<reference evidence="2" key="1">
    <citation type="submission" date="2016-06" db="EMBL/GenBank/DDBJ databases">
        <title>Parallel loss of symbiosis genes in relatives of nitrogen-fixing non-legume Parasponia.</title>
        <authorList>
            <person name="Van Velzen R."/>
            <person name="Holmer R."/>
            <person name="Bu F."/>
            <person name="Rutten L."/>
            <person name="Van Zeijl A."/>
            <person name="Liu W."/>
            <person name="Santuari L."/>
            <person name="Cao Q."/>
            <person name="Sharma T."/>
            <person name="Shen D."/>
            <person name="Roswanjaya Y."/>
            <person name="Wardhani T."/>
            <person name="Kalhor M.S."/>
            <person name="Jansen J."/>
            <person name="Van den Hoogen J."/>
            <person name="Gungor B."/>
            <person name="Hartog M."/>
            <person name="Hontelez J."/>
            <person name="Verver J."/>
            <person name="Yang W.-C."/>
            <person name="Schijlen E."/>
            <person name="Repin R."/>
            <person name="Schilthuizen M."/>
            <person name="Schranz E."/>
            <person name="Heidstra R."/>
            <person name="Miyata K."/>
            <person name="Fedorova E."/>
            <person name="Kohlen W."/>
            <person name="Bisseling T."/>
            <person name="Smit S."/>
            <person name="Geurts R."/>
        </authorList>
    </citation>
    <scope>NUCLEOTIDE SEQUENCE [LARGE SCALE GENOMIC DNA]</scope>
    <source>
        <strain evidence="2">cv. WU1-14</strain>
    </source>
</reference>
<evidence type="ECO:0000313" key="2">
    <source>
        <dbReference type="Proteomes" id="UP000237105"/>
    </source>
</evidence>
<accession>A0A2P5AUK9</accession>
<dbReference type="Proteomes" id="UP000237105">
    <property type="component" value="Unassembled WGS sequence"/>
</dbReference>
<comment type="caution">
    <text evidence="1">The sequence shown here is derived from an EMBL/GenBank/DDBJ whole genome shotgun (WGS) entry which is preliminary data.</text>
</comment>
<proteinExistence type="predicted"/>
<sequence length="53" mass="5952">TKEFLLQLPLKGFQRMSLIEESSISIPHVEGGHSILHARSTDNFRRQLDGSSS</sequence>
<gene>
    <name evidence="1" type="ORF">PanWU01x14_298780</name>
</gene>
<dbReference type="AlphaFoldDB" id="A0A2P5AUK9"/>
<dbReference type="OrthoDB" id="10411476at2759"/>
<dbReference type="EMBL" id="JXTB01000443">
    <property type="protein sequence ID" value="PON40243.1"/>
    <property type="molecule type" value="Genomic_DNA"/>
</dbReference>
<keyword evidence="2" id="KW-1185">Reference proteome</keyword>
<evidence type="ECO:0000313" key="1">
    <source>
        <dbReference type="EMBL" id="PON40243.1"/>
    </source>
</evidence>